<evidence type="ECO:0008006" key="4">
    <source>
        <dbReference type="Google" id="ProtNLM"/>
    </source>
</evidence>
<dbReference type="eggNOG" id="ENOG5031FSD">
    <property type="taxonomic scope" value="Bacteria"/>
</dbReference>
<keyword evidence="1" id="KW-0732">Signal</keyword>
<evidence type="ECO:0000313" key="2">
    <source>
        <dbReference type="EMBL" id="KGO98920.1"/>
    </source>
</evidence>
<evidence type="ECO:0000313" key="3">
    <source>
        <dbReference type="Proteomes" id="UP000030003"/>
    </source>
</evidence>
<name>A0A0A0M778_9GAMM</name>
<feature type="chain" id="PRO_5001973334" description="Secreted protein" evidence="1">
    <location>
        <begin position="21"/>
        <end position="155"/>
    </location>
</feature>
<accession>A0A0A0M778</accession>
<comment type="caution">
    <text evidence="2">The sequence shown here is derived from an EMBL/GenBank/DDBJ whole genome shotgun (WGS) entry which is preliminary data.</text>
</comment>
<protein>
    <recommendedName>
        <fullName evidence="4">Secreted protein</fullName>
    </recommendedName>
</protein>
<sequence length="155" mass="17025">MLAVALAAALLSTTVADAQASGIDLANGETLQAQQARVQKEFAAGGEYAEIGPEQQRVALELFRRMGRLVDADGRAVALAPERKVELFNLQEELNTILQQAAEDSRLVCRRERHVGSNMPVNTCATVAERRRLREGGQEMFRSIRPAQPINDQAR</sequence>
<dbReference type="RefSeq" id="WP_052106637.1">
    <property type="nucleotide sequence ID" value="NZ_AUHT01000005.1"/>
</dbReference>
<dbReference type="EMBL" id="AVBH01000041">
    <property type="protein sequence ID" value="KGO98920.1"/>
    <property type="molecule type" value="Genomic_DNA"/>
</dbReference>
<gene>
    <name evidence="2" type="ORF">N791_13055</name>
</gene>
<dbReference type="AlphaFoldDB" id="A0A0A0M778"/>
<reference evidence="2 3" key="1">
    <citation type="submission" date="2013-08" db="EMBL/GenBank/DDBJ databases">
        <title>Genomic analysis of Lysobacter defluvii.</title>
        <authorList>
            <person name="Wang Q."/>
            <person name="Wang G."/>
        </authorList>
    </citation>
    <scope>NUCLEOTIDE SEQUENCE [LARGE SCALE GENOMIC DNA]</scope>
    <source>
        <strain evidence="2 3">IMMIB APB-9</strain>
    </source>
</reference>
<dbReference type="Proteomes" id="UP000030003">
    <property type="component" value="Unassembled WGS sequence"/>
</dbReference>
<dbReference type="OrthoDB" id="7193459at2"/>
<evidence type="ECO:0000256" key="1">
    <source>
        <dbReference type="SAM" id="SignalP"/>
    </source>
</evidence>
<proteinExistence type="predicted"/>
<dbReference type="STRING" id="1385515.GCA_000423325_00864"/>
<feature type="signal peptide" evidence="1">
    <location>
        <begin position="1"/>
        <end position="20"/>
    </location>
</feature>
<keyword evidence="3" id="KW-1185">Reference proteome</keyword>
<organism evidence="2 3">
    <name type="scientific">Lysobacter defluvii IMMIB APB-9 = DSM 18482</name>
    <dbReference type="NCBI Taxonomy" id="1385515"/>
    <lineage>
        <taxon>Bacteria</taxon>
        <taxon>Pseudomonadati</taxon>
        <taxon>Pseudomonadota</taxon>
        <taxon>Gammaproteobacteria</taxon>
        <taxon>Lysobacterales</taxon>
        <taxon>Lysobacteraceae</taxon>
        <taxon>Novilysobacter</taxon>
    </lineage>
</organism>